<dbReference type="Gene3D" id="1.10.10.10">
    <property type="entry name" value="Winged helix-like DNA-binding domain superfamily/Winged helix DNA-binding domain"/>
    <property type="match status" value="1"/>
</dbReference>
<sequence length="293" mass="33646">MEIKNLKYFLAVAREENMSKAAEQLHVSQPTLSKTLKALEEELGKKLFVRHSFSISLTDEGMLLRDRAQDLVAMSDKIEQEFNSLDDITGGDIHFGLAESYQIRYLAREIYKLKEKYPGLSYHITSGDTEQVTEKLDKGILDFAVLCETPDSNKYEYVKFPEADVWGSIMSVSHPLAKKKSIRVSDLVGEPLFVSEQSWNNEIKAWAKNRFSELKLEGSFRLSYNGSVFAREKLGILLTFKDLINTEGTDMVFRPLSPALRSELYLIWNKYQTFTPIAEKFLQQIRKAFQSQT</sequence>
<evidence type="ECO:0000313" key="7">
    <source>
        <dbReference type="Proteomes" id="UP000199228"/>
    </source>
</evidence>
<dbReference type="Gene3D" id="3.40.190.10">
    <property type="entry name" value="Periplasmic binding protein-like II"/>
    <property type="match status" value="2"/>
</dbReference>
<name>A0A1G6A494_EUBOX</name>
<dbReference type="InterPro" id="IPR005119">
    <property type="entry name" value="LysR_subst-bd"/>
</dbReference>
<evidence type="ECO:0000313" key="6">
    <source>
        <dbReference type="EMBL" id="SDB03066.1"/>
    </source>
</evidence>
<dbReference type="OrthoDB" id="9803714at2"/>
<dbReference type="FunFam" id="1.10.10.10:FF:000001">
    <property type="entry name" value="LysR family transcriptional regulator"/>
    <property type="match status" value="1"/>
</dbReference>
<comment type="similarity">
    <text evidence="1">Belongs to the LysR transcriptional regulatory family.</text>
</comment>
<dbReference type="InterPro" id="IPR050950">
    <property type="entry name" value="HTH-type_LysR_regulators"/>
</dbReference>
<reference evidence="6 7" key="1">
    <citation type="submission" date="2016-10" db="EMBL/GenBank/DDBJ databases">
        <authorList>
            <person name="de Groot N.N."/>
        </authorList>
    </citation>
    <scope>NUCLEOTIDE SEQUENCE [LARGE SCALE GENOMIC DNA]</scope>
    <source>
        <strain evidence="6 7">DSM 3217</strain>
    </source>
</reference>
<keyword evidence="7" id="KW-1185">Reference proteome</keyword>
<dbReference type="PANTHER" id="PTHR30419">
    <property type="entry name" value="HTH-TYPE TRANSCRIPTIONAL REGULATOR YBHD"/>
    <property type="match status" value="1"/>
</dbReference>
<evidence type="ECO:0000256" key="2">
    <source>
        <dbReference type="ARBA" id="ARBA00023015"/>
    </source>
</evidence>
<accession>A0A1G6A494</accession>
<dbReference type="RefSeq" id="WP_090171224.1">
    <property type="nucleotide sequence ID" value="NZ_FMXR01000004.1"/>
</dbReference>
<dbReference type="GO" id="GO:0003700">
    <property type="term" value="F:DNA-binding transcription factor activity"/>
    <property type="evidence" value="ECO:0007669"/>
    <property type="project" value="InterPro"/>
</dbReference>
<dbReference type="PANTHER" id="PTHR30419:SF8">
    <property type="entry name" value="NITROGEN ASSIMILATION TRANSCRIPTIONAL ACTIVATOR-RELATED"/>
    <property type="match status" value="1"/>
</dbReference>
<dbReference type="CDD" id="cd05466">
    <property type="entry name" value="PBP2_LTTR_substrate"/>
    <property type="match status" value="1"/>
</dbReference>
<dbReference type="InterPro" id="IPR000847">
    <property type="entry name" value="LysR_HTH_N"/>
</dbReference>
<dbReference type="SUPFAM" id="SSF53850">
    <property type="entry name" value="Periplasmic binding protein-like II"/>
    <property type="match status" value="1"/>
</dbReference>
<dbReference type="Proteomes" id="UP000199228">
    <property type="component" value="Unassembled WGS sequence"/>
</dbReference>
<dbReference type="GO" id="GO:0005829">
    <property type="term" value="C:cytosol"/>
    <property type="evidence" value="ECO:0007669"/>
    <property type="project" value="TreeGrafter"/>
</dbReference>
<dbReference type="InterPro" id="IPR036388">
    <property type="entry name" value="WH-like_DNA-bd_sf"/>
</dbReference>
<keyword evidence="4" id="KW-0804">Transcription</keyword>
<evidence type="ECO:0000256" key="4">
    <source>
        <dbReference type="ARBA" id="ARBA00023163"/>
    </source>
</evidence>
<keyword evidence="3 6" id="KW-0238">DNA-binding</keyword>
<evidence type="ECO:0000259" key="5">
    <source>
        <dbReference type="PROSITE" id="PS50931"/>
    </source>
</evidence>
<evidence type="ECO:0000256" key="3">
    <source>
        <dbReference type="ARBA" id="ARBA00023125"/>
    </source>
</evidence>
<proteinExistence type="inferred from homology"/>
<dbReference type="GO" id="GO:0003677">
    <property type="term" value="F:DNA binding"/>
    <property type="evidence" value="ECO:0007669"/>
    <property type="project" value="UniProtKB-KW"/>
</dbReference>
<dbReference type="Pfam" id="PF00126">
    <property type="entry name" value="HTH_1"/>
    <property type="match status" value="1"/>
</dbReference>
<dbReference type="Pfam" id="PF03466">
    <property type="entry name" value="LysR_substrate"/>
    <property type="match status" value="1"/>
</dbReference>
<dbReference type="STRING" id="1732.SAMN02910417_00227"/>
<dbReference type="PRINTS" id="PR00039">
    <property type="entry name" value="HTHLYSR"/>
</dbReference>
<gene>
    <name evidence="6" type="ORF">SAMN02910417_00227</name>
</gene>
<evidence type="ECO:0000256" key="1">
    <source>
        <dbReference type="ARBA" id="ARBA00009437"/>
    </source>
</evidence>
<dbReference type="PROSITE" id="PS50931">
    <property type="entry name" value="HTH_LYSR"/>
    <property type="match status" value="1"/>
</dbReference>
<feature type="domain" description="HTH lysR-type" evidence="5">
    <location>
        <begin position="1"/>
        <end position="58"/>
    </location>
</feature>
<protein>
    <submittedName>
        <fullName evidence="6">DNA-binding transcriptional regulator, LysR family</fullName>
    </submittedName>
</protein>
<dbReference type="InterPro" id="IPR036390">
    <property type="entry name" value="WH_DNA-bd_sf"/>
</dbReference>
<dbReference type="EMBL" id="FMXR01000004">
    <property type="protein sequence ID" value="SDB03066.1"/>
    <property type="molecule type" value="Genomic_DNA"/>
</dbReference>
<dbReference type="AlphaFoldDB" id="A0A1G6A494"/>
<organism evidence="6 7">
    <name type="scientific">Eubacterium oxidoreducens</name>
    <dbReference type="NCBI Taxonomy" id="1732"/>
    <lineage>
        <taxon>Bacteria</taxon>
        <taxon>Bacillati</taxon>
        <taxon>Bacillota</taxon>
        <taxon>Clostridia</taxon>
        <taxon>Eubacteriales</taxon>
        <taxon>Eubacteriaceae</taxon>
        <taxon>Eubacterium</taxon>
    </lineage>
</organism>
<keyword evidence="2" id="KW-0805">Transcription regulation</keyword>
<dbReference type="SUPFAM" id="SSF46785">
    <property type="entry name" value="Winged helix' DNA-binding domain"/>
    <property type="match status" value="1"/>
</dbReference>